<evidence type="ECO:0000313" key="2">
    <source>
        <dbReference type="EMBL" id="HCC42445.1"/>
    </source>
</evidence>
<keyword evidence="1" id="KW-0472">Membrane</keyword>
<accession>A0A3D0ZQ92</accession>
<organism evidence="2 3">
    <name type="scientific">candidate division WWE3 bacterium</name>
    <dbReference type="NCBI Taxonomy" id="2053526"/>
    <lineage>
        <taxon>Bacteria</taxon>
        <taxon>Katanobacteria</taxon>
    </lineage>
</organism>
<name>A0A3D0ZQ92_UNCKA</name>
<reference evidence="2 3" key="1">
    <citation type="journal article" date="2018" name="Nat. Biotechnol.">
        <title>A standardized bacterial taxonomy based on genome phylogeny substantially revises the tree of life.</title>
        <authorList>
            <person name="Parks D.H."/>
            <person name="Chuvochina M."/>
            <person name="Waite D.W."/>
            <person name="Rinke C."/>
            <person name="Skarshewski A."/>
            <person name="Chaumeil P.A."/>
            <person name="Hugenholtz P."/>
        </authorList>
    </citation>
    <scope>NUCLEOTIDE SEQUENCE [LARGE SCALE GENOMIC DNA]</scope>
    <source>
        <strain evidence="2">UBA11701</strain>
    </source>
</reference>
<feature type="transmembrane region" description="Helical" evidence="1">
    <location>
        <begin position="12"/>
        <end position="30"/>
    </location>
</feature>
<dbReference type="EMBL" id="DOZN01000020">
    <property type="protein sequence ID" value="HCC42445.1"/>
    <property type="molecule type" value="Genomic_DNA"/>
</dbReference>
<proteinExistence type="predicted"/>
<feature type="non-terminal residue" evidence="2">
    <location>
        <position position="55"/>
    </location>
</feature>
<keyword evidence="1" id="KW-0812">Transmembrane</keyword>
<comment type="caution">
    <text evidence="2">The sequence shown here is derived from an EMBL/GenBank/DDBJ whole genome shotgun (WGS) entry which is preliminary data.</text>
</comment>
<evidence type="ECO:0000256" key="1">
    <source>
        <dbReference type="SAM" id="Phobius"/>
    </source>
</evidence>
<evidence type="ECO:0000313" key="3">
    <source>
        <dbReference type="Proteomes" id="UP000263336"/>
    </source>
</evidence>
<protein>
    <submittedName>
        <fullName evidence="2">Uncharacterized protein</fullName>
    </submittedName>
</protein>
<gene>
    <name evidence="2" type="ORF">DEP93_03150</name>
</gene>
<sequence length="55" mass="6521">MKTIKFIRENVFIFLLAAVVVVNIAVNFRINVFRYNNFDFGKFDLGNMSQMLWNT</sequence>
<dbReference type="AlphaFoldDB" id="A0A3D0ZQ92"/>
<dbReference type="Proteomes" id="UP000263336">
    <property type="component" value="Unassembled WGS sequence"/>
</dbReference>
<keyword evidence="1" id="KW-1133">Transmembrane helix</keyword>